<proteinExistence type="predicted"/>
<gene>
    <name evidence="1" type="ORF">SAMN04489720_0672</name>
</gene>
<dbReference type="Proteomes" id="UP000198822">
    <property type="component" value="Chromosome I"/>
</dbReference>
<name>A0A1G8B5E4_9MICO</name>
<dbReference type="InterPro" id="IPR007423">
    <property type="entry name" value="Sel_put"/>
</dbReference>
<dbReference type="RefSeq" id="WP_092502424.1">
    <property type="nucleotide sequence ID" value="NZ_LT629695.1"/>
</dbReference>
<evidence type="ECO:0000313" key="1">
    <source>
        <dbReference type="EMBL" id="SDH28364.1"/>
    </source>
</evidence>
<dbReference type="EMBL" id="LT629695">
    <property type="protein sequence ID" value="SDH28364.1"/>
    <property type="molecule type" value="Genomic_DNA"/>
</dbReference>
<evidence type="ECO:0000313" key="2">
    <source>
        <dbReference type="Proteomes" id="UP000198822"/>
    </source>
</evidence>
<protein>
    <submittedName>
        <fullName evidence="1">Uncharacterized short protein YbdD, DUF466 family</fullName>
    </submittedName>
</protein>
<keyword evidence="2" id="KW-1185">Reference proteome</keyword>
<dbReference type="OrthoDB" id="3541280at2"/>
<accession>A0A1G8B5E4</accession>
<organism evidence="1 2">
    <name type="scientific">Agrococcus jejuensis</name>
    <dbReference type="NCBI Taxonomy" id="399736"/>
    <lineage>
        <taxon>Bacteria</taxon>
        <taxon>Bacillati</taxon>
        <taxon>Actinomycetota</taxon>
        <taxon>Actinomycetes</taxon>
        <taxon>Micrococcales</taxon>
        <taxon>Microbacteriaceae</taxon>
        <taxon>Agrococcus</taxon>
    </lineage>
</organism>
<dbReference type="AlphaFoldDB" id="A0A1G8B5E4"/>
<dbReference type="STRING" id="399736.SAMN04489720_0672"/>
<reference evidence="2" key="1">
    <citation type="submission" date="2016-10" db="EMBL/GenBank/DDBJ databases">
        <authorList>
            <person name="Varghese N."/>
            <person name="Submissions S."/>
        </authorList>
    </citation>
    <scope>NUCLEOTIDE SEQUENCE [LARGE SCALE GENOMIC DNA]</scope>
    <source>
        <strain evidence="2">DSM 22002</strain>
    </source>
</reference>
<dbReference type="Pfam" id="PF04328">
    <property type="entry name" value="Sel_put"/>
    <property type="match status" value="1"/>
</dbReference>
<sequence length="70" mass="8220">MPSRPAATHALARAWRAAAWYARGLTGESRYESYLAHERAAHPERPPLDRRAFWRDYHRWQDANPQGRCC</sequence>